<feature type="transmembrane region" description="Helical" evidence="1">
    <location>
        <begin position="30"/>
        <end position="57"/>
    </location>
</feature>
<sequence length="184" mass="19330">MAVIDRPSTAASAAAPLTATPAPRDGVRKLLVFGTVASAVMAAIYVAFSVAVMPILGRKNDADFVDAMQRTNVIIENPAFFVLFFAAFVLPALAAWKMRKRGGGPALRWAVASAVLYGIGVLTTMAINVPLNETLASTGDADPSGVRADFEATWNAWNAVRAVLCLAATGAVARALYLHRTPRA</sequence>
<evidence type="ECO:0000313" key="2">
    <source>
        <dbReference type="EMBL" id="MCF2527832.1"/>
    </source>
</evidence>
<dbReference type="RefSeq" id="WP_235052005.1">
    <property type="nucleotide sequence ID" value="NZ_JAKFHA010000005.1"/>
</dbReference>
<dbReference type="Proteomes" id="UP001165378">
    <property type="component" value="Unassembled WGS sequence"/>
</dbReference>
<feature type="transmembrane region" description="Helical" evidence="1">
    <location>
        <begin position="77"/>
        <end position="95"/>
    </location>
</feature>
<feature type="transmembrane region" description="Helical" evidence="1">
    <location>
        <begin position="159"/>
        <end position="177"/>
    </location>
</feature>
<dbReference type="InterPro" id="IPR013901">
    <property type="entry name" value="Anthrone_oxy"/>
</dbReference>
<evidence type="ECO:0000313" key="3">
    <source>
        <dbReference type="Proteomes" id="UP001165378"/>
    </source>
</evidence>
<keyword evidence="1" id="KW-0472">Membrane</keyword>
<comment type="caution">
    <text evidence="2">The sequence shown here is derived from an EMBL/GenBank/DDBJ whole genome shotgun (WGS) entry which is preliminary data.</text>
</comment>
<keyword evidence="1" id="KW-0812">Transmembrane</keyword>
<evidence type="ECO:0000256" key="1">
    <source>
        <dbReference type="SAM" id="Phobius"/>
    </source>
</evidence>
<keyword evidence="3" id="KW-1185">Reference proteome</keyword>
<accession>A0AA41Q0J9</accession>
<dbReference type="EMBL" id="JAKFHA010000005">
    <property type="protein sequence ID" value="MCF2527832.1"/>
    <property type="molecule type" value="Genomic_DNA"/>
</dbReference>
<dbReference type="AlphaFoldDB" id="A0AA41Q0J9"/>
<feature type="transmembrane region" description="Helical" evidence="1">
    <location>
        <begin position="107"/>
        <end position="127"/>
    </location>
</feature>
<keyword evidence="1" id="KW-1133">Transmembrane helix</keyword>
<gene>
    <name evidence="2" type="ORF">LZ495_11465</name>
</gene>
<reference evidence="2" key="1">
    <citation type="submission" date="2022-01" db="EMBL/GenBank/DDBJ databases">
        <title>Genome-Based Taxonomic Classification of the Phylum Actinobacteria.</title>
        <authorList>
            <person name="Gao Y."/>
        </authorList>
    </citation>
    <scope>NUCLEOTIDE SEQUENCE</scope>
    <source>
        <strain evidence="2">KLBMP 8922</strain>
    </source>
</reference>
<protein>
    <submittedName>
        <fullName evidence="2">DUF1772 domain-containing protein</fullName>
    </submittedName>
</protein>
<organism evidence="2 3">
    <name type="scientific">Yinghuangia soli</name>
    <dbReference type="NCBI Taxonomy" id="2908204"/>
    <lineage>
        <taxon>Bacteria</taxon>
        <taxon>Bacillati</taxon>
        <taxon>Actinomycetota</taxon>
        <taxon>Actinomycetes</taxon>
        <taxon>Kitasatosporales</taxon>
        <taxon>Streptomycetaceae</taxon>
        <taxon>Yinghuangia</taxon>
    </lineage>
</organism>
<dbReference type="Pfam" id="PF08592">
    <property type="entry name" value="Anthrone_oxy"/>
    <property type="match status" value="1"/>
</dbReference>
<proteinExistence type="predicted"/>
<name>A0AA41Q0J9_9ACTN</name>